<feature type="non-terminal residue" evidence="2">
    <location>
        <position position="156"/>
    </location>
</feature>
<evidence type="ECO:0000313" key="2">
    <source>
        <dbReference type="EMBL" id="EMF13821.1"/>
    </source>
</evidence>
<dbReference type="GO" id="GO:0043386">
    <property type="term" value="P:mycotoxin biosynthetic process"/>
    <property type="evidence" value="ECO:0007669"/>
    <property type="project" value="InterPro"/>
</dbReference>
<protein>
    <submittedName>
        <fullName evidence="2">Uncharacterized protein</fullName>
    </submittedName>
</protein>
<dbReference type="OMA" id="IQCNANL"/>
<dbReference type="PANTHER" id="PTHR33365">
    <property type="entry name" value="YALI0B05434P"/>
    <property type="match status" value="1"/>
</dbReference>
<dbReference type="InterPro" id="IPR021765">
    <property type="entry name" value="UstYa-like"/>
</dbReference>
<dbReference type="Proteomes" id="UP000016931">
    <property type="component" value="Unassembled WGS sequence"/>
</dbReference>
<proteinExistence type="inferred from homology"/>
<dbReference type="GeneID" id="27905460"/>
<evidence type="ECO:0000313" key="3">
    <source>
        <dbReference type="Proteomes" id="UP000016931"/>
    </source>
</evidence>
<dbReference type="HOGENOM" id="CLU_042941_6_0_1"/>
<keyword evidence="3" id="KW-1185">Reference proteome</keyword>
<organism evidence="2 3">
    <name type="scientific">Sphaerulina musiva (strain SO2202)</name>
    <name type="common">Poplar stem canker fungus</name>
    <name type="synonym">Septoria musiva</name>
    <dbReference type="NCBI Taxonomy" id="692275"/>
    <lineage>
        <taxon>Eukaryota</taxon>
        <taxon>Fungi</taxon>
        <taxon>Dikarya</taxon>
        <taxon>Ascomycota</taxon>
        <taxon>Pezizomycotina</taxon>
        <taxon>Dothideomycetes</taxon>
        <taxon>Dothideomycetidae</taxon>
        <taxon>Mycosphaerellales</taxon>
        <taxon>Mycosphaerellaceae</taxon>
        <taxon>Sphaerulina</taxon>
    </lineage>
</organism>
<feature type="non-terminal residue" evidence="2">
    <location>
        <position position="1"/>
    </location>
</feature>
<dbReference type="Pfam" id="PF11807">
    <property type="entry name" value="UstYa"/>
    <property type="match status" value="1"/>
</dbReference>
<sequence>WGNKSNIFEQEPSPAVDEAWNEISSAKYMLVSKKDLIKMHGTLDTAVEWPDNPGEYFVEFHSYHLLHCLDVLRRNSYHNFPHYYKPELLNPIHWIHWTHCLEMIRQELICMPSMHLSRMVWQQAHREPTPEFRTHRMCMRWEDYHSMAKEREMPKA</sequence>
<accession>M3C0G6</accession>
<dbReference type="RefSeq" id="XP_016761942.1">
    <property type="nucleotide sequence ID" value="XM_016908323.1"/>
</dbReference>
<dbReference type="EMBL" id="KB456263">
    <property type="protein sequence ID" value="EMF13821.1"/>
    <property type="molecule type" value="Genomic_DNA"/>
</dbReference>
<name>M3C0G6_SPHMS</name>
<reference evidence="2 3" key="1">
    <citation type="journal article" date="2012" name="PLoS Pathog.">
        <title>Diverse lifestyles and strategies of plant pathogenesis encoded in the genomes of eighteen Dothideomycetes fungi.</title>
        <authorList>
            <person name="Ohm R.A."/>
            <person name="Feau N."/>
            <person name="Henrissat B."/>
            <person name="Schoch C.L."/>
            <person name="Horwitz B.A."/>
            <person name="Barry K.W."/>
            <person name="Condon B.J."/>
            <person name="Copeland A.C."/>
            <person name="Dhillon B."/>
            <person name="Glaser F."/>
            <person name="Hesse C.N."/>
            <person name="Kosti I."/>
            <person name="LaButti K."/>
            <person name="Lindquist E.A."/>
            <person name="Lucas S."/>
            <person name="Salamov A.A."/>
            <person name="Bradshaw R.E."/>
            <person name="Ciuffetti L."/>
            <person name="Hamelin R.C."/>
            <person name="Kema G.H.J."/>
            <person name="Lawrence C."/>
            <person name="Scott J.A."/>
            <person name="Spatafora J.W."/>
            <person name="Turgeon B.G."/>
            <person name="de Wit P.J.G.M."/>
            <person name="Zhong S."/>
            <person name="Goodwin S.B."/>
            <person name="Grigoriev I.V."/>
        </authorList>
    </citation>
    <scope>NUCLEOTIDE SEQUENCE [LARGE SCALE GENOMIC DNA]</scope>
    <source>
        <strain evidence="2 3">SO2202</strain>
    </source>
</reference>
<dbReference type="AlphaFoldDB" id="M3C0G6"/>
<evidence type="ECO:0000256" key="1">
    <source>
        <dbReference type="ARBA" id="ARBA00035112"/>
    </source>
</evidence>
<comment type="similarity">
    <text evidence="1">Belongs to the ustYa family.</text>
</comment>
<dbReference type="STRING" id="692275.M3C0G6"/>
<gene>
    <name evidence="2" type="ORF">SEPMUDRAFT_20227</name>
</gene>
<dbReference type="PANTHER" id="PTHR33365:SF14">
    <property type="entry name" value="TAT PATHWAY SIGNAL SEQUENCE"/>
    <property type="match status" value="1"/>
</dbReference>
<dbReference type="OrthoDB" id="3687641at2759"/>